<dbReference type="Gene3D" id="3.10.20.580">
    <property type="match status" value="1"/>
</dbReference>
<dbReference type="AlphaFoldDB" id="A0A1L8CP63"/>
<dbReference type="Gene3D" id="3.40.50.10710">
    <property type="entry name" value="Metallo-hydrolase/oxidoreductase"/>
    <property type="match status" value="1"/>
</dbReference>
<dbReference type="Pfam" id="PF17770">
    <property type="entry name" value="RNase_J_C"/>
    <property type="match status" value="1"/>
</dbReference>
<dbReference type="PIRSF" id="PIRSF004803">
    <property type="entry name" value="RnjA"/>
    <property type="match status" value="1"/>
</dbReference>
<dbReference type="InterPro" id="IPR030854">
    <property type="entry name" value="RNase_J_bac"/>
</dbReference>
<dbReference type="GO" id="GO:0005737">
    <property type="term" value="C:cytoplasm"/>
    <property type="evidence" value="ECO:0007669"/>
    <property type="project" value="UniProtKB-SubCell"/>
</dbReference>
<keyword evidence="6 12" id="KW-0862">Zinc</keyword>
<comment type="caution">
    <text evidence="14">The sequence shown here is derived from an EMBL/GenBank/DDBJ whole genome shotgun (WGS) entry which is preliminary data.</text>
</comment>
<evidence type="ECO:0000256" key="2">
    <source>
        <dbReference type="ARBA" id="ARBA00022722"/>
    </source>
</evidence>
<feature type="binding site" evidence="12">
    <location>
        <position position="73"/>
    </location>
    <ligand>
        <name>Zn(2+)</name>
        <dbReference type="ChEBI" id="CHEBI:29105"/>
        <label>1</label>
        <note>catalytic</note>
    </ligand>
</feature>
<evidence type="ECO:0000256" key="4">
    <source>
        <dbReference type="ARBA" id="ARBA00022759"/>
    </source>
</evidence>
<keyword evidence="2 9" id="KW-0540">Nuclease</keyword>
<keyword evidence="4 9" id="KW-0255">Endonuclease</keyword>
<comment type="function">
    <text evidence="9">An RNase that has 5'-3' exonuclease and possibly endonuclease activity. Involved in maturation of rRNA and in some organisms also mRNA maturation and/or decay.</text>
</comment>
<dbReference type="InterPro" id="IPR004613">
    <property type="entry name" value="RNase_J"/>
</dbReference>
<dbReference type="InterPro" id="IPR041636">
    <property type="entry name" value="RNase_J_C"/>
</dbReference>
<comment type="subcellular location">
    <subcellularLocation>
        <location evidence="9">Cytoplasm</location>
    </subcellularLocation>
</comment>
<dbReference type="SMART" id="SM00849">
    <property type="entry name" value="Lactamase_B"/>
    <property type="match status" value="1"/>
</dbReference>
<feature type="binding site" evidence="12">
    <location>
        <position position="440"/>
    </location>
    <ligand>
        <name>Ca(2+)</name>
        <dbReference type="ChEBI" id="CHEBI:29108"/>
    </ligand>
</feature>
<organism evidence="14 15">
    <name type="scientific">Mariprofundus micogutta</name>
    <dbReference type="NCBI Taxonomy" id="1921010"/>
    <lineage>
        <taxon>Bacteria</taxon>
        <taxon>Pseudomonadati</taxon>
        <taxon>Pseudomonadota</taxon>
        <taxon>Candidatius Mariprofundia</taxon>
        <taxon>Mariprofundales</taxon>
        <taxon>Mariprofundaceae</taxon>
        <taxon>Mariprofundus</taxon>
    </lineage>
</organism>
<evidence type="ECO:0000256" key="1">
    <source>
        <dbReference type="ARBA" id="ARBA00022490"/>
    </source>
</evidence>
<feature type="binding site" evidence="12">
    <location>
        <position position="76"/>
    </location>
    <ligand>
        <name>Zn(2+)</name>
        <dbReference type="ChEBI" id="CHEBI:29105"/>
        <label>1</label>
        <note>catalytic</note>
    </ligand>
</feature>
<keyword evidence="15" id="KW-1185">Reference proteome</keyword>
<evidence type="ECO:0000313" key="15">
    <source>
        <dbReference type="Proteomes" id="UP000231632"/>
    </source>
</evidence>
<dbReference type="InterPro" id="IPR011108">
    <property type="entry name" value="RMMBL"/>
</dbReference>
<comment type="cofactor">
    <cofactor evidence="12">
        <name>Ca(2+)</name>
        <dbReference type="ChEBI" id="CHEBI:29108"/>
    </cofactor>
    <text evidence="12">Binds 1 Ca(2+) cation per subunit. Seen in 1 crystal structure, it is not clear if it is physiologically important.</text>
</comment>
<protein>
    <recommendedName>
        <fullName evidence="9">Ribonuclease J</fullName>
        <shortName evidence="9">RNase J</shortName>
        <ecNumber evidence="9">3.1.-.-</ecNumber>
    </recommendedName>
</protein>
<dbReference type="GO" id="GO:0006364">
    <property type="term" value="P:rRNA processing"/>
    <property type="evidence" value="ECO:0007669"/>
    <property type="project" value="UniProtKB-UniRule"/>
</dbReference>
<name>A0A1L8CP63_9PROT</name>
<dbReference type="PANTHER" id="PTHR43694">
    <property type="entry name" value="RIBONUCLEASE J"/>
    <property type="match status" value="1"/>
</dbReference>
<dbReference type="OrthoDB" id="9770211at2"/>
<dbReference type="GO" id="GO:0004534">
    <property type="term" value="F:5'-3' RNA exonuclease activity"/>
    <property type="evidence" value="ECO:0007669"/>
    <property type="project" value="UniProtKB-UniRule"/>
</dbReference>
<dbReference type="CDD" id="cd07714">
    <property type="entry name" value="RNaseJ_MBL-fold"/>
    <property type="match status" value="1"/>
</dbReference>
<feature type="binding site" evidence="12">
    <location>
        <position position="138"/>
    </location>
    <ligand>
        <name>Zn(2+)</name>
        <dbReference type="ChEBI" id="CHEBI:29105"/>
        <label>1</label>
        <note>catalytic</note>
    </ligand>
</feature>
<dbReference type="STRING" id="1921010.MMIC_P1683"/>
<feature type="binding site" evidence="12">
    <location>
        <position position="46"/>
    </location>
    <ligand>
        <name>Ca(2+)</name>
        <dbReference type="ChEBI" id="CHEBI:29108"/>
    </ligand>
</feature>
<evidence type="ECO:0000256" key="9">
    <source>
        <dbReference type="HAMAP-Rule" id="MF_01491"/>
    </source>
</evidence>
<evidence type="ECO:0000256" key="3">
    <source>
        <dbReference type="ARBA" id="ARBA00022723"/>
    </source>
</evidence>
<keyword evidence="3 12" id="KW-0479">Metal-binding</keyword>
<keyword evidence="8 9" id="KW-0694">RNA-binding</keyword>
<dbReference type="RefSeq" id="WP_072660021.1">
    <property type="nucleotide sequence ID" value="NZ_BDFD01000014.1"/>
</dbReference>
<evidence type="ECO:0000256" key="8">
    <source>
        <dbReference type="ARBA" id="ARBA00022884"/>
    </source>
</evidence>
<dbReference type="GO" id="GO:0008270">
    <property type="term" value="F:zinc ion binding"/>
    <property type="evidence" value="ECO:0007669"/>
    <property type="project" value="InterPro"/>
</dbReference>
<evidence type="ECO:0000256" key="7">
    <source>
        <dbReference type="ARBA" id="ARBA00022839"/>
    </source>
</evidence>
<dbReference type="InterPro" id="IPR001279">
    <property type="entry name" value="Metallo-B-lactamas"/>
</dbReference>
<evidence type="ECO:0000256" key="10">
    <source>
        <dbReference type="PIRSR" id="PIRSR004803-1"/>
    </source>
</evidence>
<proteinExistence type="inferred from homology"/>
<feature type="binding site" evidence="12">
    <location>
        <position position="48"/>
    </location>
    <ligand>
        <name>Ca(2+)</name>
        <dbReference type="ChEBI" id="CHEBI:29108"/>
    </ligand>
</feature>
<feature type="binding site" evidence="9 11">
    <location>
        <begin position="361"/>
        <end position="365"/>
    </location>
    <ligand>
        <name>substrate</name>
    </ligand>
</feature>
<evidence type="ECO:0000313" key="14">
    <source>
        <dbReference type="EMBL" id="GAV20710.1"/>
    </source>
</evidence>
<dbReference type="EMBL" id="BDFD01000014">
    <property type="protein sequence ID" value="GAV20710.1"/>
    <property type="molecule type" value="Genomic_DNA"/>
</dbReference>
<dbReference type="Gene3D" id="3.60.15.10">
    <property type="entry name" value="Ribonuclease Z/Hydroxyacylglutathione hydrolase-like"/>
    <property type="match status" value="1"/>
</dbReference>
<feature type="active site" description="Proton donor" evidence="10">
    <location>
        <position position="192"/>
    </location>
</feature>
<dbReference type="InterPro" id="IPR055132">
    <property type="entry name" value="RNase_J_b_CASP"/>
</dbReference>
<evidence type="ECO:0000259" key="13">
    <source>
        <dbReference type="SMART" id="SM00849"/>
    </source>
</evidence>
<evidence type="ECO:0000256" key="6">
    <source>
        <dbReference type="ARBA" id="ARBA00022833"/>
    </source>
</evidence>
<dbReference type="HAMAP" id="MF_01491">
    <property type="entry name" value="RNase_J_bact"/>
    <property type="match status" value="1"/>
</dbReference>
<keyword evidence="1 9" id="KW-0963">Cytoplasm</keyword>
<evidence type="ECO:0000256" key="11">
    <source>
        <dbReference type="PIRSR" id="PIRSR004803-2"/>
    </source>
</evidence>
<dbReference type="NCBIfam" id="TIGR00649">
    <property type="entry name" value="MG423"/>
    <property type="match status" value="1"/>
</dbReference>
<dbReference type="SUPFAM" id="SSF56281">
    <property type="entry name" value="Metallo-hydrolase/oxidoreductase"/>
    <property type="match status" value="1"/>
</dbReference>
<comment type="similarity">
    <text evidence="9">Belongs to the metallo-beta-lactamase superfamily. RNA-metabolizing metallo-beta-lactamase-like family. Bacterial RNase J subfamily.</text>
</comment>
<keyword evidence="7 9" id="KW-0269">Exonuclease</keyword>
<feature type="binding site" evidence="12">
    <location>
        <position position="160"/>
    </location>
    <ligand>
        <name>Zn(2+)</name>
        <dbReference type="ChEBI" id="CHEBI:29105"/>
        <label>1</label>
        <note>catalytic</note>
    </ligand>
</feature>
<dbReference type="Pfam" id="PF22505">
    <property type="entry name" value="RNase_J_b_CASP"/>
    <property type="match status" value="1"/>
</dbReference>
<dbReference type="Proteomes" id="UP000231632">
    <property type="component" value="Unassembled WGS sequence"/>
</dbReference>
<dbReference type="InterPro" id="IPR036866">
    <property type="entry name" value="RibonucZ/Hydroxyglut_hydro"/>
</dbReference>
<dbReference type="Pfam" id="PF07521">
    <property type="entry name" value="RMMBL"/>
    <property type="match status" value="1"/>
</dbReference>
<dbReference type="PANTHER" id="PTHR43694:SF1">
    <property type="entry name" value="RIBONUCLEASE J"/>
    <property type="match status" value="1"/>
</dbReference>
<accession>A0A1L8CP63</accession>
<dbReference type="GO" id="GO:0004521">
    <property type="term" value="F:RNA endonuclease activity"/>
    <property type="evidence" value="ECO:0007669"/>
    <property type="project" value="UniProtKB-UniRule"/>
</dbReference>
<dbReference type="Pfam" id="PF00753">
    <property type="entry name" value="Lactamase_B"/>
    <property type="match status" value="1"/>
</dbReference>
<feature type="binding site" evidence="12">
    <location>
        <position position="387"/>
    </location>
    <ligand>
        <name>Zn(2+)</name>
        <dbReference type="ChEBI" id="CHEBI:29105"/>
        <label>1</label>
        <note>catalytic</note>
    </ligand>
</feature>
<evidence type="ECO:0000256" key="12">
    <source>
        <dbReference type="PIRSR" id="PIRSR004803-3"/>
    </source>
</evidence>
<sequence length="552" mass="59489">MSKPVLRCFPFGGVGEFGKNMMVYAIDDDAVIVDCGMGFPEPGQHGVDIVVPDISALDELGLKIHALLLTHGHEDHIGGLPHLLPKLGLPVYGTEVTLALVKGKLSERGYKGDLRVLPEDGSTIDVGPFKVEGVPVTHSIMDAVSVAIHTVLGVIIHTGDFKFDPAPIDGRATAIHRFSQLGDAGVLILASDSTNATRSGSGASERVVGPALKQAVIQCKGKVVVTTFASNMFRIQQIIDAAVACGRRVAVAGRSLERNMGITETLGRLNVPAGTLVDIKQTEGVPADKLLIIATGSQGESRAALARLAYDRFTGIKLGPDDLVIFSSSNIPGNERVIAGLYNHIYRRGARIKHAGQAPLHVSGHAQAHELKMMMQLTRPKYFYPVHGEFRNLIEHRDLAVATGIPFDHTIIAENGHSIEADETSLGLGAEFHAGAVFVDGDSRDEIDGFVLRDRRVLAEDGMISVTVLLSQHEGKLLSEPELVARGVLHDDVSEEVLAAAAHALRSFLENMDKELLADQDAAKEEVRLFLRRWCKKNIGRRPMVLPMIVAI</sequence>
<feature type="binding site" evidence="11">
    <location>
        <begin position="229"/>
        <end position="231"/>
    </location>
    <ligand>
        <name>substrate</name>
    </ligand>
</feature>
<feature type="binding site" evidence="12">
    <location>
        <position position="71"/>
    </location>
    <ligand>
        <name>Zn(2+)</name>
        <dbReference type="ChEBI" id="CHEBI:29105"/>
        <label>1</label>
        <note>catalytic</note>
    </ligand>
</feature>
<keyword evidence="9" id="KW-0698">rRNA processing</keyword>
<comment type="subunit">
    <text evidence="9">Homodimer, may be a subunit of the RNA degradosome.</text>
</comment>
<gene>
    <name evidence="9" type="primary">rnj</name>
    <name evidence="14" type="ORF">MMIC_P1683</name>
</gene>
<comment type="cofactor">
    <cofactor evidence="12">
        <name>Zn(2+)</name>
        <dbReference type="ChEBI" id="CHEBI:29105"/>
    </cofactor>
    <text evidence="12">Binds 2 Zn(2+) ions per subunit. It is not clear if Zn(2+) or Mg(2+) is physiologically important.</text>
</comment>
<feature type="domain" description="Metallo-beta-lactamase" evidence="13">
    <location>
        <begin position="18"/>
        <end position="212"/>
    </location>
</feature>
<feature type="binding site" evidence="12">
    <location>
        <position position="75"/>
    </location>
    <ligand>
        <name>Zn(2+)</name>
        <dbReference type="ChEBI" id="CHEBI:29105"/>
        <label>1</label>
        <note>catalytic</note>
    </ligand>
</feature>
<keyword evidence="12" id="KW-0106">Calcium</keyword>
<evidence type="ECO:0000256" key="5">
    <source>
        <dbReference type="ARBA" id="ARBA00022801"/>
    </source>
</evidence>
<dbReference type="GO" id="GO:0003723">
    <property type="term" value="F:RNA binding"/>
    <property type="evidence" value="ECO:0007669"/>
    <property type="project" value="UniProtKB-UniRule"/>
</dbReference>
<reference evidence="14 15" key="1">
    <citation type="journal article" date="2017" name="Arch. Microbiol.">
        <title>Mariprofundus micogutta sp. nov., a novel iron-oxidizing zetaproteobacterium isolated from a deep-sea hydrothermal field at the Bayonnaise knoll of the Izu-Ogasawara arc, and a description of Mariprofundales ord. nov. and Zetaproteobacteria classis nov.</title>
        <authorList>
            <person name="Makita H."/>
            <person name="Tanaka E."/>
            <person name="Mitsunobu S."/>
            <person name="Miyazaki M."/>
            <person name="Nunoura T."/>
            <person name="Uematsu K."/>
            <person name="Takaki Y."/>
            <person name="Nishi S."/>
            <person name="Shimamura S."/>
            <person name="Takai K."/>
        </authorList>
    </citation>
    <scope>NUCLEOTIDE SEQUENCE [LARGE SCALE GENOMIC DNA]</scope>
    <source>
        <strain evidence="14 15">ET2</strain>
    </source>
</reference>
<keyword evidence="5 9" id="KW-0378">Hydrolase</keyword>
<feature type="active site" description="Proton acceptor" evidence="10">
    <location>
        <position position="365"/>
    </location>
</feature>
<dbReference type="InterPro" id="IPR042173">
    <property type="entry name" value="RNase_J_2"/>
</dbReference>
<dbReference type="EC" id="3.1.-.-" evidence="9"/>